<protein>
    <recommendedName>
        <fullName evidence="10">AMP-dependent synthetase/ligase domain-containing protein</fullName>
    </recommendedName>
</protein>
<dbReference type="InParanoid" id="A0A2T3BEB5"/>
<evidence type="ECO:0000259" key="6">
    <source>
        <dbReference type="Pfam" id="PF00501"/>
    </source>
</evidence>
<comment type="pathway">
    <text evidence="1">Siderophore biosynthesis.</text>
</comment>
<feature type="domain" description="AMP-binding enzyme C-terminal" evidence="7">
    <location>
        <begin position="452"/>
        <end position="532"/>
    </location>
</feature>
<reference evidence="8 9" key="1">
    <citation type="journal article" date="2018" name="New Phytol.">
        <title>Comparative genomics and transcriptomics depict ericoid mycorrhizal fungi as versatile saprotrophs and plant mutualists.</title>
        <authorList>
            <person name="Martino E."/>
            <person name="Morin E."/>
            <person name="Grelet G.A."/>
            <person name="Kuo A."/>
            <person name="Kohler A."/>
            <person name="Daghino S."/>
            <person name="Barry K.W."/>
            <person name="Cichocki N."/>
            <person name="Clum A."/>
            <person name="Dockter R.B."/>
            <person name="Hainaut M."/>
            <person name="Kuo R.C."/>
            <person name="LaButti K."/>
            <person name="Lindahl B.D."/>
            <person name="Lindquist E.A."/>
            <person name="Lipzen A."/>
            <person name="Khouja H.R."/>
            <person name="Magnuson J."/>
            <person name="Murat C."/>
            <person name="Ohm R.A."/>
            <person name="Singer S.W."/>
            <person name="Spatafora J.W."/>
            <person name="Wang M."/>
            <person name="Veneault-Fourrey C."/>
            <person name="Henrissat B."/>
            <person name="Grigoriev I.V."/>
            <person name="Martin F.M."/>
            <person name="Perotto S."/>
        </authorList>
    </citation>
    <scope>NUCLEOTIDE SEQUENCE [LARGE SCALE GENOMIC DNA]</scope>
    <source>
        <strain evidence="8 9">ATCC 22711</strain>
    </source>
</reference>
<feature type="domain" description="AMP-dependent synthetase/ligase" evidence="6">
    <location>
        <begin position="22"/>
        <end position="401"/>
    </location>
</feature>
<dbReference type="GeneID" id="36577867"/>
<dbReference type="OrthoDB" id="6509636at2759"/>
<dbReference type="RefSeq" id="XP_024725198.1">
    <property type="nucleotide sequence ID" value="XM_024869786.1"/>
</dbReference>
<evidence type="ECO:0000256" key="4">
    <source>
        <dbReference type="ARBA" id="ARBA00022741"/>
    </source>
</evidence>
<dbReference type="FunFam" id="3.40.50.12780:FF:000003">
    <property type="entry name" value="Long-chain-fatty-acid--CoA ligase FadD"/>
    <property type="match status" value="1"/>
</dbReference>
<dbReference type="InterPro" id="IPR025110">
    <property type="entry name" value="AMP-bd_C"/>
</dbReference>
<proteinExistence type="inferred from homology"/>
<evidence type="ECO:0000259" key="7">
    <source>
        <dbReference type="Pfam" id="PF13193"/>
    </source>
</evidence>
<evidence type="ECO:0000256" key="2">
    <source>
        <dbReference type="ARBA" id="ARBA00006432"/>
    </source>
</evidence>
<dbReference type="PROSITE" id="PS00455">
    <property type="entry name" value="AMP_BINDING"/>
    <property type="match status" value="1"/>
</dbReference>
<dbReference type="InterPro" id="IPR000873">
    <property type="entry name" value="AMP-dep_synth/lig_dom"/>
</dbReference>
<dbReference type="STRING" id="857342.A0A2T3BEB5"/>
<dbReference type="Proteomes" id="UP000241818">
    <property type="component" value="Unassembled WGS sequence"/>
</dbReference>
<dbReference type="InterPro" id="IPR042099">
    <property type="entry name" value="ANL_N_sf"/>
</dbReference>
<sequence length="554" mass="61970">MPTESTYPKIEIPNVDLWEFLFERKDKQFPDDKVIYTDPDTTRSYTYAQVRSTAIEFGKGLKSQWEWKRGDVLALYTPNCIDTPAITWGTHWAGGILSPANPGYTPDELAFQLKDSGAKALVTQKPFLKSACEAAAKVGIPEERIILIGDQRDETARFKHFTSLKNLAGTARYRRTKVDPKKDLAFLVYSSGTTGHPKGVMLSHENIVANTLMIKVAEGGNLSWKGGKDGRGDKILAFLPFYHIYGLTCLIHQSMYSGFELVVMPKFDLESFCRHIQTHRITFAYVVPPVVLMLGKSPLIDKYDLSSVRMLNSGAAPLTRDLVDAVYKRLKIPIKQGYGLSETSPTTHTQPWEDWNKTIGSVGRLLPNQTAKYMSADETEVPAGQTGELWIKGPNVFQGYLNNPEGTRNAKTEDGYFKTGDVGHQDEHGNFYITDRVKELIKYKGFQVPPAELEGLLAAHDNIDDVAVIGIYNKEQATEVPRAYVVPKKGVQATKETEKQIMDWLAAKVASHKRLRGGVKFVDEIPKSASGKILRRLLKERALAEEKKAEKAKL</sequence>
<dbReference type="Pfam" id="PF13193">
    <property type="entry name" value="AMP-binding_C"/>
    <property type="match status" value="1"/>
</dbReference>
<evidence type="ECO:0000256" key="3">
    <source>
        <dbReference type="ARBA" id="ARBA00022598"/>
    </source>
</evidence>
<evidence type="ECO:0000256" key="1">
    <source>
        <dbReference type="ARBA" id="ARBA00004924"/>
    </source>
</evidence>
<dbReference type="FunFam" id="3.30.300.30:FF:000007">
    <property type="entry name" value="4-coumarate--CoA ligase 2"/>
    <property type="match status" value="1"/>
</dbReference>
<dbReference type="InterPro" id="IPR020845">
    <property type="entry name" value="AMP-binding_CS"/>
</dbReference>
<dbReference type="PANTHER" id="PTHR24096">
    <property type="entry name" value="LONG-CHAIN-FATTY-ACID--COA LIGASE"/>
    <property type="match status" value="1"/>
</dbReference>
<keyword evidence="3" id="KW-0436">Ligase</keyword>
<keyword evidence="4" id="KW-0547">Nucleotide-binding</keyword>
<evidence type="ECO:0000313" key="9">
    <source>
        <dbReference type="Proteomes" id="UP000241818"/>
    </source>
</evidence>
<comment type="similarity">
    <text evidence="2">Belongs to the ATP-dependent AMP-binding enzyme family.</text>
</comment>
<dbReference type="Gene3D" id="3.40.50.12780">
    <property type="entry name" value="N-terminal domain of ligase-like"/>
    <property type="match status" value="1"/>
</dbReference>
<evidence type="ECO:0000256" key="5">
    <source>
        <dbReference type="ARBA" id="ARBA00022840"/>
    </source>
</evidence>
<dbReference type="PANTHER" id="PTHR24096:SF149">
    <property type="entry name" value="AMP-BINDING DOMAIN-CONTAINING PROTEIN-RELATED"/>
    <property type="match status" value="1"/>
</dbReference>
<dbReference type="SUPFAM" id="SSF56801">
    <property type="entry name" value="Acetyl-CoA synthetase-like"/>
    <property type="match status" value="1"/>
</dbReference>
<organism evidence="8 9">
    <name type="scientific">Amorphotheca resinae ATCC 22711</name>
    <dbReference type="NCBI Taxonomy" id="857342"/>
    <lineage>
        <taxon>Eukaryota</taxon>
        <taxon>Fungi</taxon>
        <taxon>Dikarya</taxon>
        <taxon>Ascomycota</taxon>
        <taxon>Pezizomycotina</taxon>
        <taxon>Leotiomycetes</taxon>
        <taxon>Helotiales</taxon>
        <taxon>Amorphothecaceae</taxon>
        <taxon>Amorphotheca</taxon>
    </lineage>
</organism>
<accession>A0A2T3BEB5</accession>
<dbReference type="InterPro" id="IPR045851">
    <property type="entry name" value="AMP-bd_C_sf"/>
</dbReference>
<evidence type="ECO:0000313" key="8">
    <source>
        <dbReference type="EMBL" id="PSS27673.1"/>
    </source>
</evidence>
<keyword evidence="9" id="KW-1185">Reference proteome</keyword>
<dbReference type="CDD" id="cd05911">
    <property type="entry name" value="Firefly_Luc_like"/>
    <property type="match status" value="1"/>
</dbReference>
<keyword evidence="5" id="KW-0067">ATP-binding</keyword>
<evidence type="ECO:0008006" key="10">
    <source>
        <dbReference type="Google" id="ProtNLM"/>
    </source>
</evidence>
<dbReference type="Gene3D" id="3.30.300.30">
    <property type="match status" value="1"/>
</dbReference>
<gene>
    <name evidence="8" type="ORF">M430DRAFT_93758</name>
</gene>
<name>A0A2T3BEB5_AMORE</name>
<dbReference type="Pfam" id="PF00501">
    <property type="entry name" value="AMP-binding"/>
    <property type="match status" value="1"/>
</dbReference>
<dbReference type="EMBL" id="KZ679006">
    <property type="protein sequence ID" value="PSS27673.1"/>
    <property type="molecule type" value="Genomic_DNA"/>
</dbReference>
<dbReference type="GO" id="GO:0005524">
    <property type="term" value="F:ATP binding"/>
    <property type="evidence" value="ECO:0007669"/>
    <property type="project" value="UniProtKB-KW"/>
</dbReference>
<dbReference type="GO" id="GO:0016405">
    <property type="term" value="F:CoA-ligase activity"/>
    <property type="evidence" value="ECO:0007669"/>
    <property type="project" value="TreeGrafter"/>
</dbReference>
<dbReference type="AlphaFoldDB" id="A0A2T3BEB5"/>